<dbReference type="GO" id="GO:0016740">
    <property type="term" value="F:transferase activity"/>
    <property type="evidence" value="ECO:0007669"/>
    <property type="project" value="UniProtKB-KW"/>
</dbReference>
<dbReference type="AlphaFoldDB" id="A0A164EBM2"/>
<comment type="caution">
    <text evidence="1">The sequence shown here is derived from an EMBL/GenBank/DDBJ whole genome shotgun (WGS) entry which is preliminary data.</text>
</comment>
<gene>
    <name evidence="1" type="ORF">APZ42_008923</name>
</gene>
<name>A0A164EBM2_9CRUS</name>
<evidence type="ECO:0000313" key="1">
    <source>
        <dbReference type="EMBL" id="KZR96629.1"/>
    </source>
</evidence>
<sequence>MIAGCIAFLVNRNHTNWSHLSIIQVKLGSSLLVSVSFGKESIFRLTCNAFSYLLLSGGNYVSHLDMRRNYGHQE</sequence>
<keyword evidence="1" id="KW-0808">Transferase</keyword>
<accession>A0A164EBM2</accession>
<dbReference type="Proteomes" id="UP000076858">
    <property type="component" value="Unassembled WGS sequence"/>
</dbReference>
<organism evidence="1 2">
    <name type="scientific">Daphnia magna</name>
    <dbReference type="NCBI Taxonomy" id="35525"/>
    <lineage>
        <taxon>Eukaryota</taxon>
        <taxon>Metazoa</taxon>
        <taxon>Ecdysozoa</taxon>
        <taxon>Arthropoda</taxon>
        <taxon>Crustacea</taxon>
        <taxon>Branchiopoda</taxon>
        <taxon>Diplostraca</taxon>
        <taxon>Cladocera</taxon>
        <taxon>Anomopoda</taxon>
        <taxon>Daphniidae</taxon>
        <taxon>Daphnia</taxon>
    </lineage>
</organism>
<protein>
    <submittedName>
        <fullName evidence="1">Putative UDP-glucuronosyltransferase 2B20</fullName>
    </submittedName>
</protein>
<reference evidence="1 2" key="1">
    <citation type="submission" date="2016-03" db="EMBL/GenBank/DDBJ databases">
        <title>EvidentialGene: Evidence-directed Construction of Genes on Genomes.</title>
        <authorList>
            <person name="Gilbert D.G."/>
            <person name="Choi J.-H."/>
            <person name="Mockaitis K."/>
            <person name="Colbourne J."/>
            <person name="Pfrender M."/>
        </authorList>
    </citation>
    <scope>NUCLEOTIDE SEQUENCE [LARGE SCALE GENOMIC DNA]</scope>
    <source>
        <strain evidence="1 2">Xinb3</strain>
        <tissue evidence="1">Complete organism</tissue>
    </source>
</reference>
<keyword evidence="2" id="KW-1185">Reference proteome</keyword>
<proteinExistence type="predicted"/>
<dbReference type="EMBL" id="LRGB01024238">
    <property type="protein sequence ID" value="KZR96629.1"/>
    <property type="molecule type" value="Genomic_DNA"/>
</dbReference>
<evidence type="ECO:0000313" key="2">
    <source>
        <dbReference type="Proteomes" id="UP000076858"/>
    </source>
</evidence>